<reference evidence="2 3" key="1">
    <citation type="submission" date="2020-12" db="EMBL/GenBank/DDBJ databases">
        <title>Metabolic potential, ecology and presence of endohyphal bacteria is reflected in genomic diversity of Mucoromycotina.</title>
        <authorList>
            <person name="Muszewska A."/>
            <person name="Okrasinska A."/>
            <person name="Steczkiewicz K."/>
            <person name="Drgas O."/>
            <person name="Orlowska M."/>
            <person name="Perlinska-Lenart U."/>
            <person name="Aleksandrzak-Piekarczyk T."/>
            <person name="Szatraj K."/>
            <person name="Zielenkiewicz U."/>
            <person name="Pilsyk S."/>
            <person name="Malc E."/>
            <person name="Mieczkowski P."/>
            <person name="Kruszewska J.S."/>
            <person name="Biernat P."/>
            <person name="Pawlowska J."/>
        </authorList>
    </citation>
    <scope>NUCLEOTIDE SEQUENCE [LARGE SCALE GENOMIC DNA]</scope>
    <source>
        <strain evidence="2 3">CBS 142.35</strain>
    </source>
</reference>
<evidence type="ECO:0000259" key="1">
    <source>
        <dbReference type="Pfam" id="PF04321"/>
    </source>
</evidence>
<dbReference type="GO" id="GO:0006556">
    <property type="term" value="P:S-adenosylmethionine biosynthetic process"/>
    <property type="evidence" value="ECO:0007669"/>
    <property type="project" value="UniProtKB-UniPathway"/>
</dbReference>
<gene>
    <name evidence="2" type="ORF">INT45_006163</name>
</gene>
<dbReference type="EMBL" id="JAEPRB010000151">
    <property type="protein sequence ID" value="KAG2220135.1"/>
    <property type="molecule type" value="Genomic_DNA"/>
</dbReference>
<dbReference type="Gene3D" id="3.40.50.720">
    <property type="entry name" value="NAD(P)-binding Rossmann-like Domain"/>
    <property type="match status" value="1"/>
</dbReference>
<feature type="domain" description="RmlD-like substrate binding" evidence="1">
    <location>
        <begin position="1"/>
        <end position="281"/>
    </location>
</feature>
<evidence type="ECO:0000313" key="2">
    <source>
        <dbReference type="EMBL" id="KAG2220135.1"/>
    </source>
</evidence>
<dbReference type="UniPathway" id="UPA00315">
    <property type="reaction ID" value="UER00080"/>
</dbReference>
<dbReference type="Proteomes" id="UP000646827">
    <property type="component" value="Unassembled WGS sequence"/>
</dbReference>
<dbReference type="InterPro" id="IPR036291">
    <property type="entry name" value="NAD(P)-bd_dom_sf"/>
</dbReference>
<dbReference type="GO" id="GO:0048269">
    <property type="term" value="C:methionine adenosyltransferase complex"/>
    <property type="evidence" value="ECO:0007669"/>
    <property type="project" value="TreeGrafter"/>
</dbReference>
<name>A0A8H7S071_9FUNG</name>
<dbReference type="GO" id="GO:0048270">
    <property type="term" value="F:methionine adenosyltransferase regulator activity"/>
    <property type="evidence" value="ECO:0007669"/>
    <property type="project" value="TreeGrafter"/>
</dbReference>
<dbReference type="Pfam" id="PF04321">
    <property type="entry name" value="RmlD_sub_bind"/>
    <property type="match status" value="1"/>
</dbReference>
<keyword evidence="3" id="KW-1185">Reference proteome</keyword>
<dbReference type="CDD" id="cd05254">
    <property type="entry name" value="dTDP_HR_like_SDR_e"/>
    <property type="match status" value="1"/>
</dbReference>
<dbReference type="InterPro" id="IPR029903">
    <property type="entry name" value="RmlD-like-bd"/>
</dbReference>
<proteinExistence type="predicted"/>
<organism evidence="2 3">
    <name type="scientific">Circinella minor</name>
    <dbReference type="NCBI Taxonomy" id="1195481"/>
    <lineage>
        <taxon>Eukaryota</taxon>
        <taxon>Fungi</taxon>
        <taxon>Fungi incertae sedis</taxon>
        <taxon>Mucoromycota</taxon>
        <taxon>Mucoromycotina</taxon>
        <taxon>Mucoromycetes</taxon>
        <taxon>Mucorales</taxon>
        <taxon>Lichtheimiaceae</taxon>
        <taxon>Circinella</taxon>
    </lineage>
</organism>
<dbReference type="OrthoDB" id="6235964at2759"/>
<dbReference type="FunFam" id="3.40.50.720:FF:000357">
    <property type="entry name" value="Methionine adenosyltransferase 2 subunit beta"/>
    <property type="match status" value="1"/>
</dbReference>
<dbReference type="PANTHER" id="PTHR10491:SF4">
    <property type="entry name" value="METHIONINE ADENOSYLTRANSFERASE 2 SUBUNIT BETA"/>
    <property type="match status" value="1"/>
</dbReference>
<dbReference type="InterPro" id="IPR005913">
    <property type="entry name" value="dTDP_dehydrorham_reduct"/>
</dbReference>
<dbReference type="AlphaFoldDB" id="A0A8H7S071"/>
<accession>A0A8H7S071</accession>
<comment type="caution">
    <text evidence="2">The sequence shown here is derived from an EMBL/GenBank/DDBJ whole genome shotgun (WGS) entry which is preliminary data.</text>
</comment>
<dbReference type="SUPFAM" id="SSF51735">
    <property type="entry name" value="NAD(P)-binding Rossmann-fold domains"/>
    <property type="match status" value="1"/>
</dbReference>
<dbReference type="PANTHER" id="PTHR10491">
    <property type="entry name" value="DTDP-4-DEHYDRORHAMNOSE REDUCTASE"/>
    <property type="match status" value="1"/>
</dbReference>
<protein>
    <recommendedName>
        <fullName evidence="1">RmlD-like substrate binding domain-containing protein</fullName>
    </recommendedName>
</protein>
<sequence>MKVIITGASGLLGRAVTHEFKKAGHEVVGTALSRADKAGLIKLNLMDNQAVEAFIKNQNPDVVVHCAAERRPDVAEKDQEGTLKLNAEVPRKLATLCKEQNAMLIYISTDYVFDGENPPYNVHDKPNPLNFYGKSKLAGEEAVRQVDPQAVILRVPVLYGETEYNGESAINILLDAVKNHSKETDMDNVGLRYPTHVEDIGRVIKDMSVKRVEQGDSKVSGTFHFSGEEMYTKYTMCEIFGKILNTPIDHLRQQNEIPSSAAASRPKDAHLSNDRLKQIGIDITHTPFEQWWTTYLSSA</sequence>
<evidence type="ECO:0000313" key="3">
    <source>
        <dbReference type="Proteomes" id="UP000646827"/>
    </source>
</evidence>